<dbReference type="PANTHER" id="PTHR30106">
    <property type="entry name" value="INNER MEMBRANE PROTEIN YEIH-RELATED"/>
    <property type="match status" value="1"/>
</dbReference>
<keyword evidence="9" id="KW-1185">Reference proteome</keyword>
<dbReference type="Pfam" id="PF03601">
    <property type="entry name" value="Cons_hypoth698"/>
    <property type="match status" value="1"/>
</dbReference>
<keyword evidence="3" id="KW-1003">Cell membrane</keyword>
<organism evidence="8 9">
    <name type="scientific">Ktedonobacter racemifer DSM 44963</name>
    <dbReference type="NCBI Taxonomy" id="485913"/>
    <lineage>
        <taxon>Bacteria</taxon>
        <taxon>Bacillati</taxon>
        <taxon>Chloroflexota</taxon>
        <taxon>Ktedonobacteria</taxon>
        <taxon>Ktedonobacterales</taxon>
        <taxon>Ktedonobacteraceae</taxon>
        <taxon>Ktedonobacter</taxon>
    </lineage>
</organism>
<dbReference type="EMBL" id="ADVG01000004">
    <property type="protein sequence ID" value="EFH81828.1"/>
    <property type="molecule type" value="Genomic_DNA"/>
</dbReference>
<protein>
    <submittedName>
        <fullName evidence="8">Uncharacterized protein family UPF0324</fullName>
    </submittedName>
</protein>
<evidence type="ECO:0000256" key="3">
    <source>
        <dbReference type="ARBA" id="ARBA00022475"/>
    </source>
</evidence>
<feature type="transmembrane region" description="Helical" evidence="7">
    <location>
        <begin position="243"/>
        <end position="262"/>
    </location>
</feature>
<dbReference type="RefSeq" id="WP_007919444.1">
    <property type="nucleotide sequence ID" value="NZ_ADVG01000004.1"/>
</dbReference>
<evidence type="ECO:0000256" key="6">
    <source>
        <dbReference type="ARBA" id="ARBA00023136"/>
    </source>
</evidence>
<dbReference type="AlphaFoldDB" id="D6TZ38"/>
<proteinExistence type="inferred from homology"/>
<feature type="transmembrane region" description="Helical" evidence="7">
    <location>
        <begin position="118"/>
        <end position="137"/>
    </location>
</feature>
<dbReference type="eggNOG" id="COG2855">
    <property type="taxonomic scope" value="Bacteria"/>
</dbReference>
<feature type="transmembrane region" description="Helical" evidence="7">
    <location>
        <begin position="57"/>
        <end position="73"/>
    </location>
</feature>
<feature type="transmembrane region" description="Helical" evidence="7">
    <location>
        <begin position="283"/>
        <end position="301"/>
    </location>
</feature>
<dbReference type="InParanoid" id="D6TZ38"/>
<comment type="subcellular location">
    <subcellularLocation>
        <location evidence="1">Cell membrane</location>
        <topology evidence="1">Multi-pass membrane protein</topology>
    </subcellularLocation>
</comment>
<evidence type="ECO:0000256" key="5">
    <source>
        <dbReference type="ARBA" id="ARBA00022989"/>
    </source>
</evidence>
<accession>D6TZ38</accession>
<keyword evidence="6 7" id="KW-0472">Membrane</keyword>
<feature type="transmembrane region" description="Helical" evidence="7">
    <location>
        <begin position="307"/>
        <end position="327"/>
    </location>
</feature>
<feature type="transmembrane region" description="Helical" evidence="7">
    <location>
        <begin position="339"/>
        <end position="360"/>
    </location>
</feature>
<evidence type="ECO:0000256" key="4">
    <source>
        <dbReference type="ARBA" id="ARBA00022692"/>
    </source>
</evidence>
<gene>
    <name evidence="8" type="ORF">Krac_2583</name>
</gene>
<feature type="transmembrane region" description="Helical" evidence="7">
    <location>
        <begin position="94"/>
        <end position="112"/>
    </location>
</feature>
<evidence type="ECO:0000313" key="8">
    <source>
        <dbReference type="EMBL" id="EFH81828.1"/>
    </source>
</evidence>
<evidence type="ECO:0000256" key="2">
    <source>
        <dbReference type="ARBA" id="ARBA00007977"/>
    </source>
</evidence>
<dbReference type="GO" id="GO:0005886">
    <property type="term" value="C:plasma membrane"/>
    <property type="evidence" value="ECO:0007669"/>
    <property type="project" value="UniProtKB-SubCell"/>
</dbReference>
<name>D6TZ38_KTERA</name>
<feature type="transmembrane region" description="Helical" evidence="7">
    <location>
        <begin position="179"/>
        <end position="197"/>
    </location>
</feature>
<evidence type="ECO:0000313" key="9">
    <source>
        <dbReference type="Proteomes" id="UP000004508"/>
    </source>
</evidence>
<sequence>MQETEVRELEIKQKSTRREIASGQRLERPKWPPFLLGLGLTVILGVIAMFLAPLPGLTIMGSLTVALLLGLLWRGTIGLPRAYTSGVRFSSQKLLRYGIILTGVRLNFGLLISGGVRILILDLVMILVGVGVLPWLAHRLGLSKRLAFLICVGQSICGASAVGALAAVMPDVDEDDASLAVAICGLIGTVGVLLYAFGGHLIGLTSTQYGLLAGSTLHEIAQVVAAGPAGGPGAADIAMLTKLTRVVLLAPVAVVATFLFSWRASRQAGVSNSLNLKKIPLPWFVLGFLLVGVINSLGFFSKDIAALLVQASTFLMVAAMAAMGLMVDFAVLRRRGLRALGVSLLLLAIFIVLSSAIIFLG</sequence>
<reference evidence="8 9" key="1">
    <citation type="journal article" date="2011" name="Stand. Genomic Sci.">
        <title>Non-contiguous finished genome sequence and contextual data of the filamentous soil bacterium Ktedonobacter racemifer type strain (SOSP1-21).</title>
        <authorList>
            <person name="Chang Y.J."/>
            <person name="Land M."/>
            <person name="Hauser L."/>
            <person name="Chertkov O."/>
            <person name="Del Rio T.G."/>
            <person name="Nolan M."/>
            <person name="Copeland A."/>
            <person name="Tice H."/>
            <person name="Cheng J.F."/>
            <person name="Lucas S."/>
            <person name="Han C."/>
            <person name="Goodwin L."/>
            <person name="Pitluck S."/>
            <person name="Ivanova N."/>
            <person name="Ovchinikova G."/>
            <person name="Pati A."/>
            <person name="Chen A."/>
            <person name="Palaniappan K."/>
            <person name="Mavromatis K."/>
            <person name="Liolios K."/>
            <person name="Brettin T."/>
            <person name="Fiebig A."/>
            <person name="Rohde M."/>
            <person name="Abt B."/>
            <person name="Goker M."/>
            <person name="Detter J.C."/>
            <person name="Woyke T."/>
            <person name="Bristow J."/>
            <person name="Eisen J.A."/>
            <person name="Markowitz V."/>
            <person name="Hugenholtz P."/>
            <person name="Kyrpides N.C."/>
            <person name="Klenk H.P."/>
            <person name="Lapidus A."/>
        </authorList>
    </citation>
    <scope>NUCLEOTIDE SEQUENCE [LARGE SCALE GENOMIC DNA]</scope>
    <source>
        <strain evidence="9">DSM 44963</strain>
    </source>
</reference>
<dbReference type="Proteomes" id="UP000004508">
    <property type="component" value="Unassembled WGS sequence"/>
</dbReference>
<keyword evidence="5 7" id="KW-1133">Transmembrane helix</keyword>
<comment type="similarity">
    <text evidence="2">Belongs to the UPF0324 family.</text>
</comment>
<dbReference type="STRING" id="485913.Krac_2583"/>
<evidence type="ECO:0000256" key="7">
    <source>
        <dbReference type="SAM" id="Phobius"/>
    </source>
</evidence>
<comment type="caution">
    <text evidence="8">The sequence shown here is derived from an EMBL/GenBank/DDBJ whole genome shotgun (WGS) entry which is preliminary data.</text>
</comment>
<feature type="transmembrane region" description="Helical" evidence="7">
    <location>
        <begin position="34"/>
        <end position="51"/>
    </location>
</feature>
<dbReference type="OrthoDB" id="9811391at2"/>
<feature type="transmembrane region" description="Helical" evidence="7">
    <location>
        <begin position="146"/>
        <end position="167"/>
    </location>
</feature>
<dbReference type="PANTHER" id="PTHR30106:SF2">
    <property type="entry name" value="UPF0324 INNER MEMBRANE PROTEIN YEIH"/>
    <property type="match status" value="1"/>
</dbReference>
<evidence type="ECO:0000256" key="1">
    <source>
        <dbReference type="ARBA" id="ARBA00004651"/>
    </source>
</evidence>
<dbReference type="InterPro" id="IPR018383">
    <property type="entry name" value="UPF0324_pro"/>
</dbReference>
<keyword evidence="4 7" id="KW-0812">Transmembrane</keyword>